<name>A0A220U0D9_9BACI</name>
<dbReference type="KEGG" id="vil:CFK37_03940"/>
<evidence type="ECO:0000313" key="1">
    <source>
        <dbReference type="EMBL" id="ASK61383.1"/>
    </source>
</evidence>
<dbReference type="RefSeq" id="WP_089060660.1">
    <property type="nucleotide sequence ID" value="NZ_CP022315.1"/>
</dbReference>
<dbReference type="NCBIfam" id="TIGR01637">
    <property type="entry name" value="phage_arpU"/>
    <property type="match status" value="1"/>
</dbReference>
<gene>
    <name evidence="1" type="ORF">CFK37_03940</name>
</gene>
<keyword evidence="2" id="KW-1185">Reference proteome</keyword>
<dbReference type="EMBL" id="CP022315">
    <property type="protein sequence ID" value="ASK61383.1"/>
    <property type="molecule type" value="Genomic_DNA"/>
</dbReference>
<accession>A0A220U0D9</accession>
<dbReference type="InterPro" id="IPR006524">
    <property type="entry name" value="ArpU-like"/>
</dbReference>
<evidence type="ECO:0000313" key="2">
    <source>
        <dbReference type="Proteomes" id="UP000198312"/>
    </source>
</evidence>
<evidence type="ECO:0008006" key="3">
    <source>
        <dbReference type="Google" id="ProtNLM"/>
    </source>
</evidence>
<dbReference type="OrthoDB" id="2703631at2"/>
<proteinExistence type="predicted"/>
<reference evidence="1 2" key="1">
    <citation type="submission" date="2017-07" db="EMBL/GenBank/DDBJ databases">
        <title>Virgibacillus sp. LM2416.</title>
        <authorList>
            <person name="Tak E.J."/>
            <person name="Bae J.-W."/>
        </authorList>
    </citation>
    <scope>NUCLEOTIDE SEQUENCE [LARGE SCALE GENOMIC DNA]</scope>
    <source>
        <strain evidence="1 2">LM2416</strain>
    </source>
</reference>
<organism evidence="1 2">
    <name type="scientific">Virgibacillus phasianinus</name>
    <dbReference type="NCBI Taxonomy" id="2017483"/>
    <lineage>
        <taxon>Bacteria</taxon>
        <taxon>Bacillati</taxon>
        <taxon>Bacillota</taxon>
        <taxon>Bacilli</taxon>
        <taxon>Bacillales</taxon>
        <taxon>Bacillaceae</taxon>
        <taxon>Virgibacillus</taxon>
    </lineage>
</organism>
<dbReference type="Proteomes" id="UP000198312">
    <property type="component" value="Chromosome"/>
</dbReference>
<protein>
    <recommendedName>
        <fullName evidence="3">ArpU family transcriptional regulator</fullName>
    </recommendedName>
</protein>
<dbReference type="AlphaFoldDB" id="A0A220U0D9"/>
<sequence>MRFTSEVENIFTQKEIEEILKYEQQFFIDHAEKNWLNRYFKISAMAKETQVPSVVSSISDMPKGSGTFNKSKTESFALQSVRAREWVETLFKAVESLNPCEQELIELKYLQKRNDGAKYSDEVIYPQLFMGKNKYYRMKREALEILGRKLYGVITEGDCS</sequence>